<evidence type="ECO:0000313" key="2">
    <source>
        <dbReference type="EMBL" id="VFK03103.1"/>
    </source>
</evidence>
<dbReference type="AlphaFoldDB" id="A0A450VE81"/>
<sequence length="187" mass="20881">MDWRDGGSAEFLHNHLKQPIPSSRQGMPGPSRQGRQQDFDCGLGRARGTPPRESRVESRRRRAFHPTIQVSLAGLCDSSSAIDMTTRMFVPGRRVFAIVISREFTGSFCHPWRLGPANPWRNDGSAEFLHNRLKQPIPSSRQGMSGMANLHESTETTSHIIPRKFTDPVISPWIGGTTGMLNIYTIA</sequence>
<dbReference type="EMBL" id="CAADFH010000250">
    <property type="protein sequence ID" value="VFK03103.1"/>
    <property type="molecule type" value="Genomic_DNA"/>
</dbReference>
<evidence type="ECO:0000256" key="1">
    <source>
        <dbReference type="SAM" id="MobiDB-lite"/>
    </source>
</evidence>
<name>A0A450VE81_9GAMM</name>
<feature type="region of interest" description="Disordered" evidence="1">
    <location>
        <begin position="14"/>
        <end position="62"/>
    </location>
</feature>
<gene>
    <name evidence="2" type="ORF">BECKLFY1418A_GA0070994_12501</name>
</gene>
<proteinExistence type="predicted"/>
<organism evidence="2">
    <name type="scientific">Candidatus Kentrum sp. LFY</name>
    <dbReference type="NCBI Taxonomy" id="2126342"/>
    <lineage>
        <taxon>Bacteria</taxon>
        <taxon>Pseudomonadati</taxon>
        <taxon>Pseudomonadota</taxon>
        <taxon>Gammaproteobacteria</taxon>
        <taxon>Candidatus Kentrum</taxon>
    </lineage>
</organism>
<reference evidence="2" key="1">
    <citation type="submission" date="2019-02" db="EMBL/GenBank/DDBJ databases">
        <authorList>
            <person name="Gruber-Vodicka R. H."/>
            <person name="Seah K. B. B."/>
        </authorList>
    </citation>
    <scope>NUCLEOTIDE SEQUENCE</scope>
    <source>
        <strain evidence="2">BECK_M6</strain>
    </source>
</reference>
<accession>A0A450VE81</accession>
<protein>
    <submittedName>
        <fullName evidence="2">Uncharacterized protein</fullName>
    </submittedName>
</protein>